<organism evidence="1 2">
    <name type="scientific">Candidatus Anaerostipes avistercoris</name>
    <dbReference type="NCBI Taxonomy" id="2838462"/>
    <lineage>
        <taxon>Bacteria</taxon>
        <taxon>Bacillati</taxon>
        <taxon>Bacillota</taxon>
        <taxon>Clostridia</taxon>
        <taxon>Lachnospirales</taxon>
        <taxon>Lachnospiraceae</taxon>
        <taxon>Anaerostipes</taxon>
    </lineage>
</organism>
<protein>
    <submittedName>
        <fullName evidence="1">Uncharacterized protein</fullName>
    </submittedName>
</protein>
<proteinExistence type="predicted"/>
<evidence type="ECO:0000313" key="2">
    <source>
        <dbReference type="Proteomes" id="UP000823904"/>
    </source>
</evidence>
<sequence>MYKLDEEKNIVNKTCVQIRKHENDTWYMEIPESWAEELSEISDVWIIGKGIEKGLNLYSPQQWEKMKLFFLKEKAIDEKRIRVLQRHLMAAAYETRIQNGKINIPEILIAYCEIENEEAVLIKYEREGKVFYSVQNMSEAS</sequence>
<dbReference type="EMBL" id="DWWD01000042">
    <property type="protein sequence ID" value="HJC51048.1"/>
    <property type="molecule type" value="Genomic_DNA"/>
</dbReference>
<accession>A0A9D2PLG2</accession>
<comment type="caution">
    <text evidence="1">The sequence shown here is derived from an EMBL/GenBank/DDBJ whole genome shotgun (WGS) entry which is preliminary data.</text>
</comment>
<gene>
    <name evidence="1" type="ORF">H9754_10885</name>
</gene>
<reference evidence="1" key="2">
    <citation type="submission" date="2021-04" db="EMBL/GenBank/DDBJ databases">
        <authorList>
            <person name="Gilroy R."/>
        </authorList>
    </citation>
    <scope>NUCLEOTIDE SEQUENCE</scope>
    <source>
        <strain evidence="1">ChiSjej3B21-8574</strain>
    </source>
</reference>
<dbReference type="Gene3D" id="3.40.1550.20">
    <property type="entry name" value="Transcriptional regulator MraZ domain"/>
    <property type="match status" value="1"/>
</dbReference>
<evidence type="ECO:0000313" key="1">
    <source>
        <dbReference type="EMBL" id="HJC51048.1"/>
    </source>
</evidence>
<dbReference type="InterPro" id="IPR037914">
    <property type="entry name" value="SpoVT-AbrB_sf"/>
</dbReference>
<dbReference type="InterPro" id="IPR038619">
    <property type="entry name" value="MraZ_sf"/>
</dbReference>
<reference evidence="1" key="1">
    <citation type="journal article" date="2021" name="PeerJ">
        <title>Extensive microbial diversity within the chicken gut microbiome revealed by metagenomics and culture.</title>
        <authorList>
            <person name="Gilroy R."/>
            <person name="Ravi A."/>
            <person name="Getino M."/>
            <person name="Pursley I."/>
            <person name="Horton D.L."/>
            <person name="Alikhan N.F."/>
            <person name="Baker D."/>
            <person name="Gharbi K."/>
            <person name="Hall N."/>
            <person name="Watson M."/>
            <person name="Adriaenssens E.M."/>
            <person name="Foster-Nyarko E."/>
            <person name="Jarju S."/>
            <person name="Secka A."/>
            <person name="Antonio M."/>
            <person name="Oren A."/>
            <person name="Chaudhuri R.R."/>
            <person name="La Ragione R."/>
            <person name="Hildebrand F."/>
            <person name="Pallen M.J."/>
        </authorList>
    </citation>
    <scope>NUCLEOTIDE SEQUENCE</scope>
    <source>
        <strain evidence="1">ChiSjej3B21-8574</strain>
    </source>
</reference>
<dbReference type="AlphaFoldDB" id="A0A9D2PLG2"/>
<dbReference type="Proteomes" id="UP000823904">
    <property type="component" value="Unassembled WGS sequence"/>
</dbReference>
<dbReference type="SUPFAM" id="SSF89447">
    <property type="entry name" value="AbrB/MazE/MraZ-like"/>
    <property type="match status" value="1"/>
</dbReference>
<name>A0A9D2PLG2_9FIRM</name>